<dbReference type="EMBL" id="DVFW01000036">
    <property type="protein sequence ID" value="HIQ81079.1"/>
    <property type="molecule type" value="Genomic_DNA"/>
</dbReference>
<evidence type="ECO:0000256" key="2">
    <source>
        <dbReference type="ARBA" id="ARBA00004825"/>
    </source>
</evidence>
<dbReference type="CDD" id="cd17767">
    <property type="entry name" value="UP_EcUdp-like"/>
    <property type="match status" value="1"/>
</dbReference>
<dbReference type="Pfam" id="PF01048">
    <property type="entry name" value="PNP_UDP_1"/>
    <property type="match status" value="1"/>
</dbReference>
<evidence type="ECO:0000256" key="3">
    <source>
        <dbReference type="ARBA" id="ARBA00010456"/>
    </source>
</evidence>
<dbReference type="GO" id="GO:0004850">
    <property type="term" value="F:uridine phosphorylase activity"/>
    <property type="evidence" value="ECO:0007669"/>
    <property type="project" value="UniProtKB-EC"/>
</dbReference>
<evidence type="ECO:0000259" key="11">
    <source>
        <dbReference type="Pfam" id="PF01048"/>
    </source>
</evidence>
<comment type="function">
    <text evidence="10">Catalyzes the reversible phosphorylytic cleavage of uridine to uracil and ribose-1-phosphate.</text>
</comment>
<evidence type="ECO:0000256" key="8">
    <source>
        <dbReference type="ARBA" id="ARBA00022679"/>
    </source>
</evidence>
<evidence type="ECO:0000256" key="5">
    <source>
        <dbReference type="ARBA" id="ARBA00021980"/>
    </source>
</evidence>
<protein>
    <recommendedName>
        <fullName evidence="5 10">Uridine phosphorylase</fullName>
        <ecNumber evidence="4 10">2.4.2.3</ecNumber>
    </recommendedName>
</protein>
<evidence type="ECO:0000256" key="10">
    <source>
        <dbReference type="RuleBase" id="RU361131"/>
    </source>
</evidence>
<feature type="domain" description="Nucleoside phosphorylase" evidence="11">
    <location>
        <begin position="17"/>
        <end position="219"/>
    </location>
</feature>
<comment type="pathway">
    <text evidence="2 10">Pyrimidine metabolism; UMP biosynthesis via salvage pathway; uracil from uridine (phosphorylase route): step 1/1.</text>
</comment>
<evidence type="ECO:0000313" key="12">
    <source>
        <dbReference type="EMBL" id="HIQ81079.1"/>
    </source>
</evidence>
<dbReference type="PANTHER" id="PTHR43691">
    <property type="entry name" value="URIDINE PHOSPHORYLASE"/>
    <property type="match status" value="1"/>
</dbReference>
<dbReference type="GO" id="GO:0009164">
    <property type="term" value="P:nucleoside catabolic process"/>
    <property type="evidence" value="ECO:0007669"/>
    <property type="project" value="UniProtKB-ARBA"/>
</dbReference>
<dbReference type="EC" id="2.4.2.3" evidence="4 10"/>
<dbReference type="GO" id="GO:0005829">
    <property type="term" value="C:cytosol"/>
    <property type="evidence" value="ECO:0007669"/>
    <property type="project" value="TreeGrafter"/>
</dbReference>
<dbReference type="NCBIfam" id="TIGR01718">
    <property type="entry name" value="Uridine-psphlse"/>
    <property type="match status" value="1"/>
</dbReference>
<dbReference type="PROSITE" id="PS01232">
    <property type="entry name" value="PNP_UDP_1"/>
    <property type="match status" value="1"/>
</dbReference>
<name>A0A9D1CVD1_9FIRM</name>
<gene>
    <name evidence="12" type="primary">udp</name>
    <name evidence="12" type="ORF">IAD32_07345</name>
</gene>
<evidence type="ECO:0000256" key="6">
    <source>
        <dbReference type="ARBA" id="ARBA00022490"/>
    </source>
</evidence>
<reference evidence="12" key="1">
    <citation type="submission" date="2020-10" db="EMBL/GenBank/DDBJ databases">
        <authorList>
            <person name="Gilroy R."/>
        </authorList>
    </citation>
    <scope>NUCLEOTIDE SEQUENCE</scope>
    <source>
        <strain evidence="12">ChiSjej1B19-3389</strain>
    </source>
</reference>
<comment type="similarity">
    <text evidence="3 10">Belongs to the PNP/UDP phosphorylase family.</text>
</comment>
<comment type="catalytic activity">
    <reaction evidence="9 10">
        <text>uridine + phosphate = alpha-D-ribose 1-phosphate + uracil</text>
        <dbReference type="Rhea" id="RHEA:24388"/>
        <dbReference type="ChEBI" id="CHEBI:16704"/>
        <dbReference type="ChEBI" id="CHEBI:17568"/>
        <dbReference type="ChEBI" id="CHEBI:43474"/>
        <dbReference type="ChEBI" id="CHEBI:57720"/>
        <dbReference type="EC" id="2.4.2.3"/>
    </reaction>
</comment>
<reference evidence="12" key="2">
    <citation type="journal article" date="2021" name="PeerJ">
        <title>Extensive microbial diversity within the chicken gut microbiome revealed by metagenomics and culture.</title>
        <authorList>
            <person name="Gilroy R."/>
            <person name="Ravi A."/>
            <person name="Getino M."/>
            <person name="Pursley I."/>
            <person name="Horton D.L."/>
            <person name="Alikhan N.F."/>
            <person name="Baker D."/>
            <person name="Gharbi K."/>
            <person name="Hall N."/>
            <person name="Watson M."/>
            <person name="Adriaenssens E.M."/>
            <person name="Foster-Nyarko E."/>
            <person name="Jarju S."/>
            <person name="Secka A."/>
            <person name="Antonio M."/>
            <person name="Oren A."/>
            <person name="Chaudhuri R.R."/>
            <person name="La Ragione R."/>
            <person name="Hildebrand F."/>
            <person name="Pallen M.J."/>
        </authorList>
    </citation>
    <scope>NUCLEOTIDE SEQUENCE</scope>
    <source>
        <strain evidence="12">ChiSjej1B19-3389</strain>
    </source>
</reference>
<keyword evidence="7 10" id="KW-0328">Glycosyltransferase</keyword>
<keyword evidence="6" id="KW-0963">Cytoplasm</keyword>
<dbReference type="Gene3D" id="3.40.50.1580">
    <property type="entry name" value="Nucleoside phosphorylase domain"/>
    <property type="match status" value="1"/>
</dbReference>
<comment type="subcellular location">
    <subcellularLocation>
        <location evidence="1">Cytoplasm</location>
    </subcellularLocation>
</comment>
<evidence type="ECO:0000313" key="13">
    <source>
        <dbReference type="Proteomes" id="UP000886787"/>
    </source>
</evidence>
<dbReference type="InterPro" id="IPR018016">
    <property type="entry name" value="Nucleoside_phosphorylase_CS"/>
</dbReference>
<accession>A0A9D1CVD1</accession>
<dbReference type="GO" id="GO:0009166">
    <property type="term" value="P:nucleotide catabolic process"/>
    <property type="evidence" value="ECO:0007669"/>
    <property type="project" value="InterPro"/>
</dbReference>
<dbReference type="Proteomes" id="UP000886787">
    <property type="component" value="Unassembled WGS sequence"/>
</dbReference>
<comment type="caution">
    <text evidence="12">The sequence shown here is derived from an EMBL/GenBank/DDBJ whole genome shotgun (WGS) entry which is preliminary data.</text>
</comment>
<sequence>MRQQYHIYLSAEQGAQYAILPGDPGRVKQIAAFLEKPRFVASNREFTTYCAFLEGKSILITSTGIGGPSTAIALEELASCGVHTVIRVGTCGAMQPEIMAGDLILPTAAVRMEGTSREYVPIEFPAVSDFSILQALTKASQSLPSCVHTGIVQSKDSFYGQHRPDTMPAGQMLQTKWDAWIKAGVLASEMECAALFTVAAVRKIRAGAVLTALWNQQRQDKGNQNKPIDHSSAIQTAINALRLLIQKNG</sequence>
<evidence type="ECO:0000256" key="9">
    <source>
        <dbReference type="ARBA" id="ARBA00048447"/>
    </source>
</evidence>
<evidence type="ECO:0000256" key="4">
    <source>
        <dbReference type="ARBA" id="ARBA00011888"/>
    </source>
</evidence>
<evidence type="ECO:0000256" key="7">
    <source>
        <dbReference type="ARBA" id="ARBA00022676"/>
    </source>
</evidence>
<dbReference type="InterPro" id="IPR000845">
    <property type="entry name" value="Nucleoside_phosphorylase_d"/>
</dbReference>
<proteinExistence type="inferred from homology"/>
<dbReference type="PANTHER" id="PTHR43691:SF11">
    <property type="entry name" value="FI09636P-RELATED"/>
    <property type="match status" value="1"/>
</dbReference>
<dbReference type="InterPro" id="IPR010058">
    <property type="entry name" value="Uridine_phosphorylase"/>
</dbReference>
<dbReference type="InterPro" id="IPR035994">
    <property type="entry name" value="Nucleoside_phosphorylase_sf"/>
</dbReference>
<evidence type="ECO:0000256" key="1">
    <source>
        <dbReference type="ARBA" id="ARBA00004496"/>
    </source>
</evidence>
<organism evidence="12 13">
    <name type="scientific">Candidatus Scatavimonas merdigallinarum</name>
    <dbReference type="NCBI Taxonomy" id="2840914"/>
    <lineage>
        <taxon>Bacteria</taxon>
        <taxon>Bacillati</taxon>
        <taxon>Bacillota</taxon>
        <taxon>Clostridia</taxon>
        <taxon>Eubacteriales</taxon>
        <taxon>Oscillospiraceae</taxon>
        <taxon>Oscillospiraceae incertae sedis</taxon>
        <taxon>Candidatus Scatavimonas</taxon>
    </lineage>
</organism>
<dbReference type="SUPFAM" id="SSF53167">
    <property type="entry name" value="Purine and uridine phosphorylases"/>
    <property type="match status" value="1"/>
</dbReference>
<keyword evidence="8 10" id="KW-0808">Transferase</keyword>
<dbReference type="AlphaFoldDB" id="A0A9D1CVD1"/>